<name>A0ABV6B6B6_9DEIO</name>
<proteinExistence type="predicted"/>
<keyword evidence="3" id="KW-1185">Reference proteome</keyword>
<dbReference type="EMBL" id="JBHLYR010000084">
    <property type="protein sequence ID" value="MFB9995310.1"/>
    <property type="molecule type" value="Genomic_DNA"/>
</dbReference>
<dbReference type="Proteomes" id="UP001589733">
    <property type="component" value="Unassembled WGS sequence"/>
</dbReference>
<comment type="caution">
    <text evidence="2">The sequence shown here is derived from an EMBL/GenBank/DDBJ whole genome shotgun (WGS) entry which is preliminary data.</text>
</comment>
<feature type="domain" description="SnoaL-like" evidence="1">
    <location>
        <begin position="10"/>
        <end position="116"/>
    </location>
</feature>
<organism evidence="2 3">
    <name type="scientific">Deinococcus oregonensis</name>
    <dbReference type="NCBI Taxonomy" id="1805970"/>
    <lineage>
        <taxon>Bacteria</taxon>
        <taxon>Thermotogati</taxon>
        <taxon>Deinococcota</taxon>
        <taxon>Deinococci</taxon>
        <taxon>Deinococcales</taxon>
        <taxon>Deinococcaceae</taxon>
        <taxon>Deinococcus</taxon>
    </lineage>
</organism>
<dbReference type="SUPFAM" id="SSF54427">
    <property type="entry name" value="NTF2-like"/>
    <property type="match status" value="1"/>
</dbReference>
<gene>
    <name evidence="2" type="ORF">ACFFLM_25505</name>
</gene>
<dbReference type="RefSeq" id="WP_380017111.1">
    <property type="nucleotide sequence ID" value="NZ_JBHLYR010000084.1"/>
</dbReference>
<evidence type="ECO:0000313" key="2">
    <source>
        <dbReference type="EMBL" id="MFB9995310.1"/>
    </source>
</evidence>
<dbReference type="PANTHER" id="PTHR41252:SF1">
    <property type="entry name" value="BLR2505 PROTEIN"/>
    <property type="match status" value="1"/>
</dbReference>
<protein>
    <submittedName>
        <fullName evidence="2">Nuclear transport factor 2 family protein</fullName>
    </submittedName>
</protein>
<reference evidence="2 3" key="1">
    <citation type="submission" date="2024-09" db="EMBL/GenBank/DDBJ databases">
        <authorList>
            <person name="Sun Q."/>
            <person name="Mori K."/>
        </authorList>
    </citation>
    <scope>NUCLEOTIDE SEQUENCE [LARGE SCALE GENOMIC DNA]</scope>
    <source>
        <strain evidence="2 3">JCM 13503</strain>
    </source>
</reference>
<accession>A0ABV6B6B6</accession>
<dbReference type="Pfam" id="PF12680">
    <property type="entry name" value="SnoaL_2"/>
    <property type="match status" value="1"/>
</dbReference>
<evidence type="ECO:0000313" key="3">
    <source>
        <dbReference type="Proteomes" id="UP001589733"/>
    </source>
</evidence>
<dbReference type="Gene3D" id="3.10.450.50">
    <property type="match status" value="1"/>
</dbReference>
<evidence type="ECO:0000259" key="1">
    <source>
        <dbReference type="Pfam" id="PF12680"/>
    </source>
</evidence>
<dbReference type="InterPro" id="IPR037401">
    <property type="entry name" value="SnoaL-like"/>
</dbReference>
<sequence>MTTTGNRETIQALYEAFGRGDIPAVLASLDVQVEWTEAEGGPYGGTFHGPEAVLQNVFIKLGTEWDGFTATPRQLVTGDDTVVMLGEYTGTYRATGKSLRSPVVHAWTLQDGKIIRFVQYTDTVLFQRALEL</sequence>
<dbReference type="PANTHER" id="PTHR41252">
    <property type="entry name" value="BLR2505 PROTEIN"/>
    <property type="match status" value="1"/>
</dbReference>
<dbReference type="InterPro" id="IPR032710">
    <property type="entry name" value="NTF2-like_dom_sf"/>
</dbReference>